<dbReference type="SMART" id="SM00478">
    <property type="entry name" value="ENDO3c"/>
    <property type="match status" value="1"/>
</dbReference>
<dbReference type="GO" id="GO:0008725">
    <property type="term" value="F:DNA-3-methyladenine glycosylase activity"/>
    <property type="evidence" value="ECO:0007669"/>
    <property type="project" value="TreeGrafter"/>
</dbReference>
<dbReference type="HOGENOM" id="CLU_000445_72_3_2"/>
<keyword evidence="4" id="KW-0378">Hydrolase</keyword>
<evidence type="ECO:0000259" key="3">
    <source>
        <dbReference type="SMART" id="SM00478"/>
    </source>
</evidence>
<evidence type="ECO:0000256" key="2">
    <source>
        <dbReference type="ARBA" id="ARBA00023204"/>
    </source>
</evidence>
<dbReference type="InterPro" id="IPR003265">
    <property type="entry name" value="HhH-GPD_domain"/>
</dbReference>
<dbReference type="PANTHER" id="PTHR43003:SF5">
    <property type="entry name" value="DNA-3-METHYLADENINE GLYCOSYLASE"/>
    <property type="match status" value="1"/>
</dbReference>
<dbReference type="Gene3D" id="1.10.340.30">
    <property type="entry name" value="Hypothetical protein, domain 2"/>
    <property type="match status" value="1"/>
</dbReference>
<organism evidence="4 5">
    <name type="scientific">Candidatus Nitrososphaera evergladensis SR1</name>
    <dbReference type="NCBI Taxonomy" id="1459636"/>
    <lineage>
        <taxon>Archaea</taxon>
        <taxon>Nitrososphaerota</taxon>
        <taxon>Nitrososphaeria</taxon>
        <taxon>Nitrososphaerales</taxon>
        <taxon>Nitrososphaeraceae</taxon>
        <taxon>Nitrososphaera</taxon>
    </lineage>
</organism>
<keyword evidence="2" id="KW-0234">DNA repair</keyword>
<evidence type="ECO:0000256" key="1">
    <source>
        <dbReference type="ARBA" id="ARBA00022763"/>
    </source>
</evidence>
<dbReference type="EC" id="3.2.2.21" evidence="4"/>
<dbReference type="AlphaFoldDB" id="A0A075N1Z1"/>
<dbReference type="RefSeq" id="WP_148701873.1">
    <property type="nucleotide sequence ID" value="NZ_CP007174.1"/>
</dbReference>
<dbReference type="Pfam" id="PF00730">
    <property type="entry name" value="HhH-GPD"/>
    <property type="match status" value="1"/>
</dbReference>
<dbReference type="Gene3D" id="3.30.310.20">
    <property type="entry name" value="DNA-3-methyladenine glycosylase AlkA, N-terminal domain"/>
    <property type="match status" value="1"/>
</dbReference>
<protein>
    <submittedName>
        <fullName evidence="4">3-methyladenine DNA glycosylase/8-oxoguanine DNA glycosylase</fullName>
        <ecNumber evidence="4">3.2.2.21</ecNumber>
    </submittedName>
</protein>
<evidence type="ECO:0000313" key="4">
    <source>
        <dbReference type="EMBL" id="AIF85469.1"/>
    </source>
</evidence>
<dbReference type="CDD" id="cd00056">
    <property type="entry name" value="ENDO3c"/>
    <property type="match status" value="1"/>
</dbReference>
<keyword evidence="5" id="KW-1185">Reference proteome</keyword>
<dbReference type="KEGG" id="nev:NTE_03441"/>
<keyword evidence="4" id="KW-0326">Glycosidase</keyword>
<dbReference type="GO" id="GO:0032131">
    <property type="term" value="F:alkylated DNA binding"/>
    <property type="evidence" value="ECO:0007669"/>
    <property type="project" value="TreeGrafter"/>
</dbReference>
<proteinExistence type="predicted"/>
<dbReference type="InterPro" id="IPR011257">
    <property type="entry name" value="DNA_glycosylase"/>
</dbReference>
<gene>
    <name evidence="4" type="ORF">NTE_03441</name>
</gene>
<dbReference type="GO" id="GO:0006307">
    <property type="term" value="P:DNA alkylation repair"/>
    <property type="evidence" value="ECO:0007669"/>
    <property type="project" value="TreeGrafter"/>
</dbReference>
<dbReference type="InterPro" id="IPR037046">
    <property type="entry name" value="AlkA_N_sf"/>
</dbReference>
<dbReference type="InterPro" id="IPR051912">
    <property type="entry name" value="Alkylbase_DNA_Glycosylase/TA"/>
</dbReference>
<name>A0A075N1Z1_9ARCH</name>
<dbReference type="GO" id="GO:0032993">
    <property type="term" value="C:protein-DNA complex"/>
    <property type="evidence" value="ECO:0007669"/>
    <property type="project" value="TreeGrafter"/>
</dbReference>
<feature type="domain" description="HhH-GPD" evidence="3">
    <location>
        <begin position="140"/>
        <end position="309"/>
    </location>
</feature>
<dbReference type="STRING" id="1459636.NTE_03441"/>
<dbReference type="GO" id="GO:0043916">
    <property type="term" value="F:DNA-7-methylguanine glycosylase activity"/>
    <property type="evidence" value="ECO:0007669"/>
    <property type="project" value="TreeGrafter"/>
</dbReference>
<evidence type="ECO:0000313" key="5">
    <source>
        <dbReference type="Proteomes" id="UP000028194"/>
    </source>
</evidence>
<reference evidence="4 5" key="1">
    <citation type="journal article" date="2014" name="PLoS ONE">
        <title>Genome Sequence of Candidatus Nitrososphaera evergladensis from Group I.1b Enriched from Everglades Soil Reveals Novel Genomic Features of the Ammonia-Oxidizing Archaea.</title>
        <authorList>
            <person name="Zhalnina K.V."/>
            <person name="Dias R."/>
            <person name="Leonard M.T."/>
            <person name="Dorr de Quadros P."/>
            <person name="Camargo F.A."/>
            <person name="Drew J.C."/>
            <person name="Farmerie W.G."/>
            <person name="Daroub S.H."/>
            <person name="Triplett E.W."/>
        </authorList>
    </citation>
    <scope>NUCLEOTIDE SEQUENCE [LARGE SCALE GENOMIC DNA]</scope>
    <source>
        <strain evidence="4 5">SR1</strain>
    </source>
</reference>
<accession>A0A075N1Z1</accession>
<dbReference type="PANTHER" id="PTHR43003">
    <property type="entry name" value="DNA-3-METHYLADENINE GLYCOSYLASE"/>
    <property type="match status" value="1"/>
</dbReference>
<dbReference type="eggNOG" id="arCOG00464">
    <property type="taxonomic scope" value="Archaea"/>
</dbReference>
<dbReference type="GeneID" id="41599079"/>
<dbReference type="OrthoDB" id="8200at2157"/>
<dbReference type="Proteomes" id="UP000028194">
    <property type="component" value="Chromosome"/>
</dbReference>
<dbReference type="Gene3D" id="1.10.1670.10">
    <property type="entry name" value="Helix-hairpin-Helix base-excision DNA repair enzymes (C-terminal)"/>
    <property type="match status" value="1"/>
</dbReference>
<dbReference type="EMBL" id="CP007174">
    <property type="protein sequence ID" value="AIF85469.1"/>
    <property type="molecule type" value="Genomic_DNA"/>
</dbReference>
<dbReference type="SUPFAM" id="SSF48150">
    <property type="entry name" value="DNA-glycosylase"/>
    <property type="match status" value="1"/>
</dbReference>
<keyword evidence="1" id="KW-0227">DNA damage</keyword>
<sequence>MVDSIALSAVATFQLDFTVWALRRRDTNIIDRWDGTKYVRVLTFNNEPVKIAVRQEGTINDPKIAITLQSKKRAMTPVRARKDAQVLVQKMLGLDRDLTPLYTRARNNKDAVLISLGQQFLGVKPPCFSSIFETLINAIACQQVTLDLAILMLNRLSVKFGLEFEDDVDGTLLHAFPRPEDLADVSEQEMRKLGFSRQKARAIKELAMAVVDNETKLSNLSEMTNEQIVEYLSSIRGIGRWSAEYALLRGFGRIDTFPGDDIGAQNNLERLFHLDKKPDYAEVKKLTSRWHPYEGLVYFHLLLNKLQMRGII</sequence>
<dbReference type="GO" id="GO:0006285">
    <property type="term" value="P:base-excision repair, AP site formation"/>
    <property type="evidence" value="ECO:0007669"/>
    <property type="project" value="TreeGrafter"/>
</dbReference>
<dbReference type="InterPro" id="IPR023170">
    <property type="entry name" value="HhH_base_excis_C"/>
</dbReference>